<sequence length="86" mass="10040">MAKQLPEWLVEVDGKRYFKLSRPPRVGDTVIFYFHSSPEPVVGTYRRKTRHNEDVFAWVYVQDRGTYIQRPNTITAVDPLEDGDSP</sequence>
<name>A0A142F1S4_9CAUD</name>
<protein>
    <submittedName>
        <fullName evidence="1">AMP-binding enzyme family protein-like protein</fullName>
    </submittedName>
</protein>
<keyword evidence="2" id="KW-1185">Reference proteome</keyword>
<organism evidence="1 2">
    <name type="scientific">Bacillus phage Mgbh1</name>
    <dbReference type="NCBI Taxonomy" id="1796993"/>
    <lineage>
        <taxon>Viruses</taxon>
        <taxon>Duplodnaviria</taxon>
        <taxon>Heunggongvirae</taxon>
        <taxon>Uroviricota</taxon>
        <taxon>Caudoviricetes</taxon>
        <taxon>Magadivirus</taxon>
        <taxon>Magadivirus Mgbh1</taxon>
    </lineage>
</organism>
<proteinExistence type="predicted"/>
<accession>A0A142F1S4</accession>
<evidence type="ECO:0000313" key="2">
    <source>
        <dbReference type="Proteomes" id="UP000224134"/>
    </source>
</evidence>
<dbReference type="KEGG" id="vg:40070775"/>
<dbReference type="GeneID" id="40070775"/>
<evidence type="ECO:0000313" key="1">
    <source>
        <dbReference type="EMBL" id="AMQ66731.1"/>
    </source>
</evidence>
<dbReference type="Proteomes" id="UP000224134">
    <property type="component" value="Segment"/>
</dbReference>
<dbReference type="RefSeq" id="YP_009595217.1">
    <property type="nucleotide sequence ID" value="NC_041879.1"/>
</dbReference>
<reference evidence="1 2" key="1">
    <citation type="submission" date="2016-02" db="EMBL/GenBank/DDBJ databases">
        <title>Isolation and characterization of bacteriophages from East Africa Rift Valley soda lakes.</title>
        <authorList>
            <person name="van Zyl L.J."/>
            <person name="Nemavhulani S."/>
            <person name="Cowan D.A."/>
            <person name="Trindade M.I."/>
        </authorList>
    </citation>
    <scope>NUCLEOTIDE SEQUENCE [LARGE SCALE GENOMIC DNA]</scope>
</reference>
<dbReference type="EMBL" id="KU665491">
    <property type="protein sequence ID" value="AMQ66731.1"/>
    <property type="molecule type" value="Genomic_DNA"/>
</dbReference>